<dbReference type="SUPFAM" id="SSF46955">
    <property type="entry name" value="Putative DNA-binding domain"/>
    <property type="match status" value="1"/>
</dbReference>
<name>A0ABN6MI14_9ACTN</name>
<keyword evidence="2" id="KW-0805">Transcription regulation</keyword>
<dbReference type="PANTHER" id="PTHR30204:SF69">
    <property type="entry name" value="MERR-FAMILY TRANSCRIPTIONAL REGULATOR"/>
    <property type="match status" value="1"/>
</dbReference>
<keyword evidence="7" id="KW-1185">Reference proteome</keyword>
<organism evidence="6 7">
    <name type="scientific">Raoultibacter timonensis</name>
    <dbReference type="NCBI Taxonomy" id="1907662"/>
    <lineage>
        <taxon>Bacteria</taxon>
        <taxon>Bacillati</taxon>
        <taxon>Actinomycetota</taxon>
        <taxon>Coriobacteriia</taxon>
        <taxon>Eggerthellales</taxon>
        <taxon>Eggerthellaceae</taxon>
        <taxon>Raoultibacter</taxon>
    </lineage>
</organism>
<reference evidence="6 7" key="1">
    <citation type="submission" date="2022-01" db="EMBL/GenBank/DDBJ databases">
        <title>Novel bile acid biosynthetic pathways are enriched in the microbiome of centenarians.</title>
        <authorList>
            <person name="Sato Y."/>
            <person name="Atarashi K."/>
            <person name="Plichta R.D."/>
            <person name="Arai Y."/>
            <person name="Sasajima S."/>
            <person name="Kearney M.S."/>
            <person name="Suda W."/>
            <person name="Takeshita K."/>
            <person name="Sasaki T."/>
            <person name="Okamoto S."/>
            <person name="Skelly N.A."/>
            <person name="Okamura Y."/>
            <person name="Vlamakis H."/>
            <person name="Li Y."/>
            <person name="Tanoue T."/>
            <person name="Takei H."/>
            <person name="Nittono H."/>
            <person name="Narushima S."/>
            <person name="Irie J."/>
            <person name="Itoh H."/>
            <person name="Moriya K."/>
            <person name="Sugiura Y."/>
            <person name="Suematsu M."/>
            <person name="Moritoki N."/>
            <person name="Shibata S."/>
            <person name="Littman R.D."/>
            <person name="Fischbach A.M."/>
            <person name="Uwamino Y."/>
            <person name="Inoue T."/>
            <person name="Honda A."/>
            <person name="Hattori M."/>
            <person name="Murai T."/>
            <person name="Xavier J.R."/>
            <person name="Hirose N."/>
            <person name="Honda K."/>
        </authorList>
    </citation>
    <scope>NUCLEOTIDE SEQUENCE [LARGE SCALE GENOMIC DNA]</scope>
    <source>
        <strain evidence="6 7">CE91-St30</strain>
    </source>
</reference>
<dbReference type="InterPro" id="IPR000551">
    <property type="entry name" value="MerR-type_HTH_dom"/>
</dbReference>
<evidence type="ECO:0000256" key="3">
    <source>
        <dbReference type="ARBA" id="ARBA00023125"/>
    </source>
</evidence>
<keyword evidence="3" id="KW-0238">DNA-binding</keyword>
<evidence type="ECO:0000256" key="1">
    <source>
        <dbReference type="ARBA" id="ARBA00022491"/>
    </source>
</evidence>
<keyword evidence="4" id="KW-0804">Transcription</keyword>
<sequence length="285" mass="31249">MRNELLSIGEVSKMKNVGVKSLRYYERLGILPPAFVDPQSGYRYYSMNQMVDIDVITTCISLGIPLKELTDYLHPHSVLDIEPLLERGRGIAVQRLRAAQAALMQIDEGLEQIKVQNELKREAGPYCRELDEKLALMLPWEGEAFDAKRYVAAITSLYGQLDGLGLVPLFVQGMARFPDGAHAGWNVVVEVCEGEALCGAGGYAGSAKPRKSERLADCSVFENGAVLGVIPGGMFTGSRIVEDGFTGCFETACAQVGEARVTLALEVWDAETHVESYVVELLERD</sequence>
<dbReference type="Gene3D" id="1.10.1660.10">
    <property type="match status" value="1"/>
</dbReference>
<accession>A0ABN6MI14</accession>
<dbReference type="Proteomes" id="UP001320544">
    <property type="component" value="Chromosome"/>
</dbReference>
<evidence type="ECO:0000313" key="7">
    <source>
        <dbReference type="Proteomes" id="UP001320544"/>
    </source>
</evidence>
<dbReference type="InterPro" id="IPR009061">
    <property type="entry name" value="DNA-bd_dom_put_sf"/>
</dbReference>
<dbReference type="EMBL" id="AP025564">
    <property type="protein sequence ID" value="BDE97578.1"/>
    <property type="molecule type" value="Genomic_DNA"/>
</dbReference>
<evidence type="ECO:0000313" key="6">
    <source>
        <dbReference type="EMBL" id="BDE97578.1"/>
    </source>
</evidence>
<dbReference type="RefSeq" id="WP_244386941.1">
    <property type="nucleotide sequence ID" value="NZ_AP025564.1"/>
</dbReference>
<dbReference type="SMART" id="SM00422">
    <property type="entry name" value="HTH_MERR"/>
    <property type="match status" value="1"/>
</dbReference>
<keyword evidence="1" id="KW-0678">Repressor</keyword>
<gene>
    <name evidence="6" type="ORF">CE91St30_29110</name>
</gene>
<protein>
    <recommendedName>
        <fullName evidence="5">HTH merR-type domain-containing protein</fullName>
    </recommendedName>
</protein>
<feature type="domain" description="HTH merR-type" evidence="5">
    <location>
        <begin position="5"/>
        <end position="75"/>
    </location>
</feature>
<dbReference type="PANTHER" id="PTHR30204">
    <property type="entry name" value="REDOX-CYCLING DRUG-SENSING TRANSCRIPTIONAL ACTIVATOR SOXR"/>
    <property type="match status" value="1"/>
</dbReference>
<evidence type="ECO:0000259" key="5">
    <source>
        <dbReference type="PROSITE" id="PS50937"/>
    </source>
</evidence>
<dbReference type="Pfam" id="PF13411">
    <property type="entry name" value="MerR_1"/>
    <property type="match status" value="1"/>
</dbReference>
<dbReference type="InterPro" id="IPR047057">
    <property type="entry name" value="MerR_fam"/>
</dbReference>
<evidence type="ECO:0000256" key="2">
    <source>
        <dbReference type="ARBA" id="ARBA00023015"/>
    </source>
</evidence>
<dbReference type="PROSITE" id="PS50937">
    <property type="entry name" value="HTH_MERR_2"/>
    <property type="match status" value="1"/>
</dbReference>
<evidence type="ECO:0000256" key="4">
    <source>
        <dbReference type="ARBA" id="ARBA00023163"/>
    </source>
</evidence>
<proteinExistence type="predicted"/>